<feature type="compositionally biased region" description="Basic and acidic residues" evidence="1">
    <location>
        <begin position="301"/>
        <end position="313"/>
    </location>
</feature>
<dbReference type="OrthoDB" id="5422351at2759"/>
<feature type="compositionally biased region" description="Low complexity" evidence="1">
    <location>
        <begin position="342"/>
        <end position="356"/>
    </location>
</feature>
<feature type="compositionally biased region" description="Low complexity" evidence="1">
    <location>
        <begin position="497"/>
        <end position="512"/>
    </location>
</feature>
<dbReference type="PANTHER" id="PTHR40625:SF1">
    <property type="entry name" value="AMP-ACTIVATED PROTEIN KINASE GLYCOGEN-BINDING DOMAIN-CONTAINING PROTEIN"/>
    <property type="match status" value="1"/>
</dbReference>
<feature type="region of interest" description="Disordered" evidence="1">
    <location>
        <begin position="572"/>
        <end position="617"/>
    </location>
</feature>
<accession>A0A0F4YSB3</accession>
<feature type="region of interest" description="Disordered" evidence="1">
    <location>
        <begin position="231"/>
        <end position="405"/>
    </location>
</feature>
<dbReference type="Proteomes" id="UP000053958">
    <property type="component" value="Unassembled WGS sequence"/>
</dbReference>
<dbReference type="PANTHER" id="PTHR40625">
    <property type="entry name" value="GTP-BINDING PROTEIN ESDC-RELATED"/>
    <property type="match status" value="1"/>
</dbReference>
<dbReference type="STRING" id="1408163.A0A0F4YSB3"/>
<reference evidence="2 3" key="1">
    <citation type="submission" date="2015-04" db="EMBL/GenBank/DDBJ databases">
        <authorList>
            <person name="Heijne W.H."/>
            <person name="Fedorova N.D."/>
            <person name="Nierman W.C."/>
            <person name="Vollebregt A.W."/>
            <person name="Zhao Z."/>
            <person name="Wu L."/>
            <person name="Kumar M."/>
            <person name="Stam H."/>
            <person name="van den Berg M.A."/>
            <person name="Pel H.J."/>
        </authorList>
    </citation>
    <scope>NUCLEOTIDE SEQUENCE [LARGE SCALE GENOMIC DNA]</scope>
    <source>
        <strain evidence="2 3">CBS 393.64</strain>
    </source>
</reference>
<feature type="region of interest" description="Disordered" evidence="1">
    <location>
        <begin position="497"/>
        <end position="521"/>
    </location>
</feature>
<feature type="compositionally biased region" description="Basic and acidic residues" evidence="1">
    <location>
        <begin position="136"/>
        <end position="148"/>
    </location>
</feature>
<keyword evidence="3" id="KW-1185">Reference proteome</keyword>
<dbReference type="GeneID" id="25317319"/>
<name>A0A0F4YSB3_RASE3</name>
<sequence length="641" mass="69945">MTSTTLMTFLLRTPPNVRTVELLGSWDNFNRPYPMEPDRRIGAGHWRGCHTFTDIICDGNAQSRSPGRSGGLKMGGTYWYYYRLDGDIEYYNDAEPVTTHCPLLPGQPVNVLHVPIILPDTNSIRKRDASVSSQTSERRTMDPKDKYMNPRTPPRPKLPRLKTSPPLQQQPDSSWSSFINLSMSSNENRSVSQPAGSASSPRFRLATKFKIARSVSPPRSRGLRAAFMNLTGARSPGADSDEHQRGRSVRRQNRMDTALPDGYQDDFWLRVPASNPSSNYGSRVASPADSPNDGLGPGELPFRRPVFDKEENHTTLSIQSDRASKSSNRDGSPFRSYLTLDSSSGESNFSGVSGSSRHLETLKEAASQQTTPMIVVRKPHSPVPDMTTPTPVGATEKRLPTLPNSPSSIMDEELRALDAQNQALDMEVLNSHFSDYTSTAGSEAYADSPLEKSRFSEWSTDTELVSPVSMTSSSSFNNNDRTSDAVALPTESKCGFPASSGGPTTPTLSTAPQIPSPSVSHSPILPPPTATPITIQFPDNDFGISTLCIEDFDEVVETNPKRHAGVFSSLETLTPLPMSPSDRSAPGEANSRQINGLLDTPNALDEKGTGSKRRSSVLSQSTMKELVDELGYLGDVIQVGM</sequence>
<feature type="compositionally biased region" description="Polar residues" evidence="1">
    <location>
        <begin position="169"/>
        <end position="179"/>
    </location>
</feature>
<evidence type="ECO:0000313" key="2">
    <source>
        <dbReference type="EMBL" id="KKA21000.1"/>
    </source>
</evidence>
<dbReference type="EMBL" id="LASV01000211">
    <property type="protein sequence ID" value="KKA21000.1"/>
    <property type="molecule type" value="Genomic_DNA"/>
</dbReference>
<evidence type="ECO:0000313" key="3">
    <source>
        <dbReference type="Proteomes" id="UP000053958"/>
    </source>
</evidence>
<proteinExistence type="predicted"/>
<feature type="region of interest" description="Disordered" evidence="1">
    <location>
        <begin position="125"/>
        <end position="179"/>
    </location>
</feature>
<organism evidence="2 3">
    <name type="scientific">Rasamsonia emersonii (strain ATCC 16479 / CBS 393.64 / IMI 116815)</name>
    <dbReference type="NCBI Taxonomy" id="1408163"/>
    <lineage>
        <taxon>Eukaryota</taxon>
        <taxon>Fungi</taxon>
        <taxon>Dikarya</taxon>
        <taxon>Ascomycota</taxon>
        <taxon>Pezizomycotina</taxon>
        <taxon>Eurotiomycetes</taxon>
        <taxon>Eurotiomycetidae</taxon>
        <taxon>Eurotiales</taxon>
        <taxon>Trichocomaceae</taxon>
        <taxon>Rasamsonia</taxon>
    </lineage>
</organism>
<dbReference type="RefSeq" id="XP_013327612.1">
    <property type="nucleotide sequence ID" value="XM_013472158.1"/>
</dbReference>
<comment type="caution">
    <text evidence="2">The sequence shown here is derived from an EMBL/GenBank/DDBJ whole genome shotgun (WGS) entry which is preliminary data.</text>
</comment>
<evidence type="ECO:0000256" key="1">
    <source>
        <dbReference type="SAM" id="MobiDB-lite"/>
    </source>
</evidence>
<gene>
    <name evidence="2" type="ORF">T310_4972</name>
</gene>
<dbReference type="AlphaFoldDB" id="A0A0F4YSB3"/>
<protein>
    <submittedName>
        <fullName evidence="2">Uncharacterized protein</fullName>
    </submittedName>
</protein>